<evidence type="ECO:0000313" key="3">
    <source>
        <dbReference type="Proteomes" id="UP001046870"/>
    </source>
</evidence>
<dbReference type="Gene3D" id="3.80.10.10">
    <property type="entry name" value="Ribonuclease Inhibitor"/>
    <property type="match status" value="1"/>
</dbReference>
<dbReference type="AlphaFoldDB" id="A0A9D3PSZ3"/>
<keyword evidence="3" id="KW-1185">Reference proteome</keyword>
<dbReference type="PROSITE" id="PS51450">
    <property type="entry name" value="LRR"/>
    <property type="match status" value="1"/>
</dbReference>
<evidence type="ECO:0000256" key="1">
    <source>
        <dbReference type="SAM" id="SignalP"/>
    </source>
</evidence>
<protein>
    <submittedName>
        <fullName evidence="2">Uncharacterized protein</fullName>
    </submittedName>
</protein>
<dbReference type="EMBL" id="JAFDVH010000014">
    <property type="protein sequence ID" value="KAG7464876.1"/>
    <property type="molecule type" value="Genomic_DNA"/>
</dbReference>
<dbReference type="InterPro" id="IPR032675">
    <property type="entry name" value="LRR_dom_sf"/>
</dbReference>
<gene>
    <name evidence="2" type="ORF">MATL_G00170300</name>
</gene>
<comment type="caution">
    <text evidence="2">The sequence shown here is derived from an EMBL/GenBank/DDBJ whole genome shotgun (WGS) entry which is preliminary data.</text>
</comment>
<reference evidence="2" key="1">
    <citation type="submission" date="2021-01" db="EMBL/GenBank/DDBJ databases">
        <authorList>
            <person name="Zahm M."/>
            <person name="Roques C."/>
            <person name="Cabau C."/>
            <person name="Klopp C."/>
            <person name="Donnadieu C."/>
            <person name="Jouanno E."/>
            <person name="Lampietro C."/>
            <person name="Louis A."/>
            <person name="Herpin A."/>
            <person name="Echchiki A."/>
            <person name="Berthelot C."/>
            <person name="Parey E."/>
            <person name="Roest-Crollius H."/>
            <person name="Braasch I."/>
            <person name="Postlethwait J."/>
            <person name="Bobe J."/>
            <person name="Montfort J."/>
            <person name="Bouchez O."/>
            <person name="Begum T."/>
            <person name="Mejri S."/>
            <person name="Adams A."/>
            <person name="Chen W.-J."/>
            <person name="Guiguen Y."/>
        </authorList>
    </citation>
    <scope>NUCLEOTIDE SEQUENCE</scope>
    <source>
        <strain evidence="2">YG-15Mar2019-1</strain>
        <tissue evidence="2">Brain</tissue>
    </source>
</reference>
<sequence>MIAPALFCIALVCLCHSSAGYSAIPETASPPGPPWTPRRCQKLSFEKLSCCHLNLSSVPTGLDPRLRRLDVSNNMISDIGVVNLRFLEELDST</sequence>
<keyword evidence="1" id="KW-0732">Signal</keyword>
<dbReference type="Proteomes" id="UP001046870">
    <property type="component" value="Chromosome 14"/>
</dbReference>
<dbReference type="SUPFAM" id="SSF52058">
    <property type="entry name" value="L domain-like"/>
    <property type="match status" value="1"/>
</dbReference>
<evidence type="ECO:0000313" key="2">
    <source>
        <dbReference type="EMBL" id="KAG7464876.1"/>
    </source>
</evidence>
<feature type="signal peptide" evidence="1">
    <location>
        <begin position="1"/>
        <end position="20"/>
    </location>
</feature>
<dbReference type="InterPro" id="IPR001611">
    <property type="entry name" value="Leu-rich_rpt"/>
</dbReference>
<feature type="chain" id="PRO_5038985475" evidence="1">
    <location>
        <begin position="21"/>
        <end position="93"/>
    </location>
</feature>
<proteinExistence type="predicted"/>
<organism evidence="2 3">
    <name type="scientific">Megalops atlanticus</name>
    <name type="common">Tarpon</name>
    <name type="synonym">Clupea gigantea</name>
    <dbReference type="NCBI Taxonomy" id="7932"/>
    <lineage>
        <taxon>Eukaryota</taxon>
        <taxon>Metazoa</taxon>
        <taxon>Chordata</taxon>
        <taxon>Craniata</taxon>
        <taxon>Vertebrata</taxon>
        <taxon>Euteleostomi</taxon>
        <taxon>Actinopterygii</taxon>
        <taxon>Neopterygii</taxon>
        <taxon>Teleostei</taxon>
        <taxon>Elopiformes</taxon>
        <taxon>Megalopidae</taxon>
        <taxon>Megalops</taxon>
    </lineage>
</organism>
<accession>A0A9D3PSZ3</accession>
<dbReference type="OrthoDB" id="8195690at2759"/>
<name>A0A9D3PSZ3_MEGAT</name>